<sequence length="233" mass="24594">MPDTPSTASSPVAPDRIAPSPTPRERAADLAVHAVGGATLTVIAMCLLRKPLGEATGLATILSFAVYLTALAGVMLSSAIYNWHRPGRRKDILRRIDHAMIYALIAGTYTPFAVRRILQPGPEAAGHPLAALVLVWVVALGGMAMKVAFPLRFERIGLALYLGLGWSMAVLAPSVWTALPWAPLLLVAAGGLLYTVGTAFHLMDRLAYSRAIWHGFVVVAAGCHVTAVALASA</sequence>
<feature type="compositionally biased region" description="Polar residues" evidence="5">
    <location>
        <begin position="1"/>
        <end position="10"/>
    </location>
</feature>
<evidence type="ECO:0000256" key="2">
    <source>
        <dbReference type="ARBA" id="ARBA00022692"/>
    </source>
</evidence>
<keyword evidence="3 6" id="KW-1133">Transmembrane helix</keyword>
<keyword evidence="4 6" id="KW-0472">Membrane</keyword>
<evidence type="ECO:0000313" key="8">
    <source>
        <dbReference type="Proteomes" id="UP001244552"/>
    </source>
</evidence>
<dbReference type="Proteomes" id="UP001244552">
    <property type="component" value="Unassembled WGS sequence"/>
</dbReference>
<organism evidence="7 8">
    <name type="scientific">Azospirillum picis</name>
    <dbReference type="NCBI Taxonomy" id="488438"/>
    <lineage>
        <taxon>Bacteria</taxon>
        <taxon>Pseudomonadati</taxon>
        <taxon>Pseudomonadota</taxon>
        <taxon>Alphaproteobacteria</taxon>
        <taxon>Rhodospirillales</taxon>
        <taxon>Azospirillaceae</taxon>
        <taxon>Azospirillum</taxon>
    </lineage>
</organism>
<evidence type="ECO:0000256" key="6">
    <source>
        <dbReference type="SAM" id="Phobius"/>
    </source>
</evidence>
<feature type="region of interest" description="Disordered" evidence="5">
    <location>
        <begin position="1"/>
        <end position="23"/>
    </location>
</feature>
<dbReference type="PANTHER" id="PTHR20855">
    <property type="entry name" value="ADIPOR/PROGESTIN RECEPTOR-RELATED"/>
    <property type="match status" value="1"/>
</dbReference>
<dbReference type="RefSeq" id="WP_209981918.1">
    <property type="nucleotide sequence ID" value="NZ_JAGINO010000007.1"/>
</dbReference>
<feature type="transmembrane region" description="Helical" evidence="6">
    <location>
        <begin position="124"/>
        <end position="144"/>
    </location>
</feature>
<dbReference type="EMBL" id="JAUSVU010000007">
    <property type="protein sequence ID" value="MDQ0533535.1"/>
    <property type="molecule type" value="Genomic_DNA"/>
</dbReference>
<comment type="subcellular location">
    <subcellularLocation>
        <location evidence="1">Membrane</location>
        <topology evidence="1">Multi-pass membrane protein</topology>
    </subcellularLocation>
</comment>
<reference evidence="7 8" key="1">
    <citation type="submission" date="2023-07" db="EMBL/GenBank/DDBJ databases">
        <title>Genomic Encyclopedia of Type Strains, Phase IV (KMG-IV): sequencing the most valuable type-strain genomes for metagenomic binning, comparative biology and taxonomic classification.</title>
        <authorList>
            <person name="Goeker M."/>
        </authorList>
    </citation>
    <scope>NUCLEOTIDE SEQUENCE [LARGE SCALE GENOMIC DNA]</scope>
    <source>
        <strain evidence="7 8">DSM 19922</strain>
    </source>
</reference>
<keyword evidence="2 6" id="KW-0812">Transmembrane</keyword>
<evidence type="ECO:0000256" key="5">
    <source>
        <dbReference type="SAM" id="MobiDB-lite"/>
    </source>
</evidence>
<evidence type="ECO:0000256" key="1">
    <source>
        <dbReference type="ARBA" id="ARBA00004141"/>
    </source>
</evidence>
<proteinExistence type="predicted"/>
<comment type="caution">
    <text evidence="7">The sequence shown here is derived from an EMBL/GenBank/DDBJ whole genome shotgun (WGS) entry which is preliminary data.</text>
</comment>
<evidence type="ECO:0000256" key="4">
    <source>
        <dbReference type="ARBA" id="ARBA00023136"/>
    </source>
</evidence>
<evidence type="ECO:0000313" key="7">
    <source>
        <dbReference type="EMBL" id="MDQ0533535.1"/>
    </source>
</evidence>
<dbReference type="InterPro" id="IPR004254">
    <property type="entry name" value="AdipoR/HlyIII-related"/>
</dbReference>
<gene>
    <name evidence="7" type="ORF">QO018_002393</name>
</gene>
<feature type="transmembrane region" description="Helical" evidence="6">
    <location>
        <begin position="101"/>
        <end position="118"/>
    </location>
</feature>
<dbReference type="Pfam" id="PF03006">
    <property type="entry name" value="HlyIII"/>
    <property type="match status" value="1"/>
</dbReference>
<protein>
    <submittedName>
        <fullName evidence="7">Hemolysin III</fullName>
    </submittedName>
</protein>
<feature type="transmembrane region" description="Helical" evidence="6">
    <location>
        <begin position="156"/>
        <end position="175"/>
    </location>
</feature>
<name>A0ABU0MJ93_9PROT</name>
<keyword evidence="8" id="KW-1185">Reference proteome</keyword>
<feature type="transmembrane region" description="Helical" evidence="6">
    <location>
        <begin position="212"/>
        <end position="231"/>
    </location>
</feature>
<feature type="transmembrane region" description="Helical" evidence="6">
    <location>
        <begin position="181"/>
        <end position="200"/>
    </location>
</feature>
<dbReference type="PANTHER" id="PTHR20855:SF3">
    <property type="entry name" value="LD03007P"/>
    <property type="match status" value="1"/>
</dbReference>
<evidence type="ECO:0000256" key="3">
    <source>
        <dbReference type="ARBA" id="ARBA00022989"/>
    </source>
</evidence>
<accession>A0ABU0MJ93</accession>
<feature type="transmembrane region" description="Helical" evidence="6">
    <location>
        <begin position="58"/>
        <end position="81"/>
    </location>
</feature>